<evidence type="ECO:0000313" key="6">
    <source>
        <dbReference type="Proteomes" id="UP001165063"/>
    </source>
</evidence>
<dbReference type="GO" id="GO:0031201">
    <property type="term" value="C:SNARE complex"/>
    <property type="evidence" value="ECO:0007669"/>
    <property type="project" value="TreeGrafter"/>
</dbReference>
<evidence type="ECO:0000256" key="2">
    <source>
        <dbReference type="SAM" id="Coils"/>
    </source>
</evidence>
<dbReference type="GO" id="GO:0019905">
    <property type="term" value="F:syntaxin binding"/>
    <property type="evidence" value="ECO:0007669"/>
    <property type="project" value="TreeGrafter"/>
</dbReference>
<feature type="compositionally biased region" description="Polar residues" evidence="3">
    <location>
        <begin position="148"/>
        <end position="159"/>
    </location>
</feature>
<comment type="caution">
    <text evidence="5">The sequence shown here is derived from an EMBL/GenBank/DDBJ whole genome shotgun (WGS) entry which is preliminary data.</text>
</comment>
<dbReference type="PROSITE" id="PS50192">
    <property type="entry name" value="T_SNARE"/>
    <property type="match status" value="1"/>
</dbReference>
<sequence>MGFKKFFKTPKEDKELETLENSKEYLRKNGVILGDGPNRNKFKFNEFSKYTKEKSDQMANNPLKPRLPGQQGQDSRSGSGSASDVTDPYNSQPGTYSSDAYGSSGGSSSTGSYSRFGGQGQGAPGSQRGATSQQNKAYDPYAPGNDPYAQQSSNRGGRSQTQLTKQKTTQQQYQSDLQSQDIDLNDYPGQQQKQEYDPYAQTETYQAQEEELDSEEEEINRIVRQTKDVRGETVKSSQNILNHLKGADDTGANVIGTLGAQREKMYAIEHNLNAMDTQQRYIDDHVKDLEHYNRGLFHIKTSNPFTKSTRKRAAETKLLAQKQADRERSSELNSTLYQTQNQLGGQLKDPNGNGYDSGMKSELQEQKDYDQRVKQASKYLTSEADEEDQRMEVEYSRNIDEAQVLAGRLKQKANLISQEVESQNARLRAISEKVNKADDKLTVATSRIRGI</sequence>
<gene>
    <name evidence="5" type="ORF">Amon01_000422700</name>
</gene>
<feature type="compositionally biased region" description="Low complexity" evidence="3">
    <location>
        <begin position="160"/>
        <end position="181"/>
    </location>
</feature>
<dbReference type="GO" id="GO:0006906">
    <property type="term" value="P:vesicle fusion"/>
    <property type="evidence" value="ECO:0007669"/>
    <property type="project" value="TreeGrafter"/>
</dbReference>
<dbReference type="Gene3D" id="1.20.5.110">
    <property type="match status" value="2"/>
</dbReference>
<comment type="similarity">
    <text evidence="1">Belongs to the SNAP-25 family.</text>
</comment>
<keyword evidence="6" id="KW-1185">Reference proteome</keyword>
<evidence type="ECO:0000259" key="4">
    <source>
        <dbReference type="PROSITE" id="PS50192"/>
    </source>
</evidence>
<dbReference type="AlphaFoldDB" id="A0A9W6YYW7"/>
<dbReference type="SUPFAM" id="SSF58038">
    <property type="entry name" value="SNARE fusion complex"/>
    <property type="match status" value="2"/>
</dbReference>
<organism evidence="5 6">
    <name type="scientific">Ambrosiozyma monospora</name>
    <name type="common">Yeast</name>
    <name type="synonym">Endomycopsis monosporus</name>
    <dbReference type="NCBI Taxonomy" id="43982"/>
    <lineage>
        <taxon>Eukaryota</taxon>
        <taxon>Fungi</taxon>
        <taxon>Dikarya</taxon>
        <taxon>Ascomycota</taxon>
        <taxon>Saccharomycotina</taxon>
        <taxon>Pichiomycetes</taxon>
        <taxon>Pichiales</taxon>
        <taxon>Pichiaceae</taxon>
        <taxon>Ambrosiozyma</taxon>
    </lineage>
</organism>
<feature type="compositionally biased region" description="Basic and acidic residues" evidence="3">
    <location>
        <begin position="43"/>
        <end position="56"/>
    </location>
</feature>
<keyword evidence="2" id="KW-0175">Coiled coil</keyword>
<evidence type="ECO:0000313" key="5">
    <source>
        <dbReference type="EMBL" id="GMG33050.1"/>
    </source>
</evidence>
<feature type="compositionally biased region" description="Polar residues" evidence="3">
    <location>
        <begin position="82"/>
        <end position="93"/>
    </location>
</feature>
<evidence type="ECO:0000256" key="3">
    <source>
        <dbReference type="SAM" id="MobiDB-lite"/>
    </source>
</evidence>
<dbReference type="OrthoDB" id="18679at2759"/>
<feature type="region of interest" description="Disordered" evidence="3">
    <location>
        <begin position="340"/>
        <end position="359"/>
    </location>
</feature>
<reference evidence="5" key="1">
    <citation type="submission" date="2023-04" db="EMBL/GenBank/DDBJ databases">
        <title>Ambrosiozyma monospora NBRC 1965.</title>
        <authorList>
            <person name="Ichikawa N."/>
            <person name="Sato H."/>
            <person name="Tonouchi N."/>
        </authorList>
    </citation>
    <scope>NUCLEOTIDE SEQUENCE</scope>
    <source>
        <strain evidence="5">NBRC 1965</strain>
    </source>
</reference>
<dbReference type="PANTHER" id="PTHR19305">
    <property type="entry name" value="SYNAPTOSOMAL ASSOCIATED PROTEIN"/>
    <property type="match status" value="1"/>
</dbReference>
<accession>A0A9W6YYW7</accession>
<feature type="coiled-coil region" evidence="2">
    <location>
        <begin position="205"/>
        <end position="232"/>
    </location>
</feature>
<protein>
    <submittedName>
        <fullName evidence="5">Unnamed protein product</fullName>
    </submittedName>
</protein>
<dbReference type="InterPro" id="IPR000727">
    <property type="entry name" value="T_SNARE_dom"/>
</dbReference>
<feature type="compositionally biased region" description="Low complexity" evidence="3">
    <location>
        <begin position="94"/>
        <end position="116"/>
    </location>
</feature>
<dbReference type="GO" id="GO:0005484">
    <property type="term" value="F:SNAP receptor activity"/>
    <property type="evidence" value="ECO:0007669"/>
    <property type="project" value="TreeGrafter"/>
</dbReference>
<dbReference type="PANTHER" id="PTHR19305:SF9">
    <property type="entry name" value="SYNAPTOSOMAL-ASSOCIATED PROTEIN 29"/>
    <property type="match status" value="1"/>
</dbReference>
<evidence type="ECO:0000256" key="1">
    <source>
        <dbReference type="ARBA" id="ARBA00009480"/>
    </source>
</evidence>
<feature type="domain" description="T-SNARE coiled-coil homology" evidence="4">
    <location>
        <begin position="389"/>
        <end position="451"/>
    </location>
</feature>
<dbReference type="GO" id="GO:0006887">
    <property type="term" value="P:exocytosis"/>
    <property type="evidence" value="ECO:0007669"/>
    <property type="project" value="TreeGrafter"/>
</dbReference>
<dbReference type="Proteomes" id="UP001165063">
    <property type="component" value="Unassembled WGS sequence"/>
</dbReference>
<name>A0A9W6YYW7_AMBMO</name>
<dbReference type="EMBL" id="BSXU01001980">
    <property type="protein sequence ID" value="GMG33050.1"/>
    <property type="molecule type" value="Genomic_DNA"/>
</dbReference>
<dbReference type="GO" id="GO:0005886">
    <property type="term" value="C:plasma membrane"/>
    <property type="evidence" value="ECO:0007669"/>
    <property type="project" value="TreeGrafter"/>
</dbReference>
<feature type="region of interest" description="Disordered" evidence="3">
    <location>
        <begin position="28"/>
        <end position="196"/>
    </location>
</feature>
<proteinExistence type="inferred from homology"/>
<feature type="compositionally biased region" description="Low complexity" evidence="3">
    <location>
        <begin position="69"/>
        <end position="81"/>
    </location>
</feature>